<keyword evidence="3" id="KW-1185">Reference proteome</keyword>
<dbReference type="Gramene" id="Solyc03g044905.1.1">
    <property type="protein sequence ID" value="Solyc03g044905.1.1"/>
    <property type="gene ID" value="Solyc03g044905.1"/>
</dbReference>
<evidence type="ECO:0000259" key="1">
    <source>
        <dbReference type="Pfam" id="PF00078"/>
    </source>
</evidence>
<dbReference type="Gene3D" id="3.10.10.10">
    <property type="entry name" value="HIV Type 1 Reverse Transcriptase, subunit A, domain 1"/>
    <property type="match status" value="1"/>
</dbReference>
<sequence length="138" mass="16271">MHGSKKTIFLCPLWIRCWIDLPERDGIVFLMVIRGIIRFLLHRILKEKTTFNCPYGTFAFKRMSFGFCNAPATFQRCMTSIFFDIVEYTIEAFMDDFSVIESFHESFLRLSLSSNRVVWHLIQLRLQLLVPIVVSKPQ</sequence>
<feature type="domain" description="Reverse transcriptase" evidence="1">
    <location>
        <begin position="41"/>
        <end position="106"/>
    </location>
</feature>
<organism evidence="2">
    <name type="scientific">Solanum lycopersicum</name>
    <name type="common">Tomato</name>
    <name type="synonym">Lycopersicon esculentum</name>
    <dbReference type="NCBI Taxonomy" id="4081"/>
    <lineage>
        <taxon>Eukaryota</taxon>
        <taxon>Viridiplantae</taxon>
        <taxon>Streptophyta</taxon>
        <taxon>Embryophyta</taxon>
        <taxon>Tracheophyta</taxon>
        <taxon>Spermatophyta</taxon>
        <taxon>Magnoliopsida</taxon>
        <taxon>eudicotyledons</taxon>
        <taxon>Gunneridae</taxon>
        <taxon>Pentapetalae</taxon>
        <taxon>asterids</taxon>
        <taxon>lamiids</taxon>
        <taxon>Solanales</taxon>
        <taxon>Solanaceae</taxon>
        <taxon>Solanoideae</taxon>
        <taxon>Solaneae</taxon>
        <taxon>Solanum</taxon>
        <taxon>Solanum subgen. Lycopersicon</taxon>
    </lineage>
</organism>
<dbReference type="SUPFAM" id="SSF56672">
    <property type="entry name" value="DNA/RNA polymerases"/>
    <property type="match status" value="1"/>
</dbReference>
<reference evidence="2" key="1">
    <citation type="journal article" date="2012" name="Nature">
        <title>The tomato genome sequence provides insights into fleshy fruit evolution.</title>
        <authorList>
            <consortium name="Tomato Genome Consortium"/>
        </authorList>
    </citation>
    <scope>NUCLEOTIDE SEQUENCE [LARGE SCALE GENOMIC DNA]</scope>
    <source>
        <strain evidence="2">cv. Heinz 1706</strain>
    </source>
</reference>
<dbReference type="PANTHER" id="PTHR24559">
    <property type="entry name" value="TRANSPOSON TY3-I GAG-POL POLYPROTEIN"/>
    <property type="match status" value="1"/>
</dbReference>
<name>A0A3Q7FGV8_SOLLC</name>
<dbReference type="Pfam" id="PF00078">
    <property type="entry name" value="RVT_1"/>
    <property type="match status" value="1"/>
</dbReference>
<dbReference type="STRING" id="4081.A0A3Q7FGV8"/>
<evidence type="ECO:0000313" key="3">
    <source>
        <dbReference type="Proteomes" id="UP000004994"/>
    </source>
</evidence>
<dbReference type="InterPro" id="IPR043128">
    <property type="entry name" value="Rev_trsase/Diguanyl_cyclase"/>
</dbReference>
<dbReference type="InterPro" id="IPR053134">
    <property type="entry name" value="RNA-dir_DNA_polymerase"/>
</dbReference>
<dbReference type="Gene3D" id="3.30.70.270">
    <property type="match status" value="1"/>
</dbReference>
<dbReference type="InterPro" id="IPR000477">
    <property type="entry name" value="RT_dom"/>
</dbReference>
<dbReference type="PANTHER" id="PTHR24559:SF444">
    <property type="entry name" value="REVERSE TRANSCRIPTASE DOMAIN-CONTAINING PROTEIN"/>
    <property type="match status" value="1"/>
</dbReference>
<protein>
    <recommendedName>
        <fullName evidence="1">Reverse transcriptase domain-containing protein</fullName>
    </recommendedName>
</protein>
<dbReference type="InParanoid" id="A0A3Q7FGV8"/>
<reference evidence="2" key="2">
    <citation type="submission" date="2019-01" db="UniProtKB">
        <authorList>
            <consortium name="EnsemblPlants"/>
        </authorList>
    </citation>
    <scope>IDENTIFICATION</scope>
    <source>
        <strain evidence="2">cv. Heinz 1706</strain>
    </source>
</reference>
<dbReference type="EnsemblPlants" id="Solyc03g044905.1.1">
    <property type="protein sequence ID" value="Solyc03g044905.1.1"/>
    <property type="gene ID" value="Solyc03g044905.1"/>
</dbReference>
<proteinExistence type="predicted"/>
<dbReference type="InterPro" id="IPR043502">
    <property type="entry name" value="DNA/RNA_pol_sf"/>
</dbReference>
<evidence type="ECO:0000313" key="2">
    <source>
        <dbReference type="EnsemblPlants" id="Solyc03g044905.1.1"/>
    </source>
</evidence>
<accession>A0A3Q7FGV8</accession>
<dbReference type="Proteomes" id="UP000004994">
    <property type="component" value="Chromosome 3"/>
</dbReference>
<dbReference type="AlphaFoldDB" id="A0A3Q7FGV8"/>